<dbReference type="OrthoDB" id="9802240at2"/>
<dbReference type="SUPFAM" id="SSF69322">
    <property type="entry name" value="Tricorn protease domain 2"/>
    <property type="match status" value="1"/>
</dbReference>
<dbReference type="AlphaFoldDB" id="A0A068NIH1"/>
<feature type="chain" id="PRO_5001651749" evidence="1">
    <location>
        <begin position="28"/>
        <end position="897"/>
    </location>
</feature>
<gene>
    <name evidence="2" type="ORF">OP10G_0040</name>
</gene>
<proteinExistence type="predicted"/>
<evidence type="ECO:0000256" key="1">
    <source>
        <dbReference type="SAM" id="SignalP"/>
    </source>
</evidence>
<dbReference type="Gene3D" id="2.130.10.10">
    <property type="entry name" value="YVTN repeat-like/Quinoprotein amine dehydrogenase"/>
    <property type="match status" value="1"/>
</dbReference>
<dbReference type="EMBL" id="CP007139">
    <property type="protein sequence ID" value="AIE83408.1"/>
    <property type="molecule type" value="Genomic_DNA"/>
</dbReference>
<protein>
    <submittedName>
        <fullName evidence="2">Hemagglutinin protein</fullName>
    </submittedName>
</protein>
<organism evidence="2 3">
    <name type="scientific">Fimbriimonas ginsengisoli Gsoil 348</name>
    <dbReference type="NCBI Taxonomy" id="661478"/>
    <lineage>
        <taxon>Bacteria</taxon>
        <taxon>Bacillati</taxon>
        <taxon>Armatimonadota</taxon>
        <taxon>Fimbriimonadia</taxon>
        <taxon>Fimbriimonadales</taxon>
        <taxon>Fimbriimonadaceae</taxon>
        <taxon>Fimbriimonas</taxon>
    </lineage>
</organism>
<keyword evidence="1" id="KW-0732">Signal</keyword>
<name>A0A068NIH1_FIMGI</name>
<feature type="signal peptide" evidence="1">
    <location>
        <begin position="1"/>
        <end position="27"/>
    </location>
</feature>
<dbReference type="InterPro" id="IPR011044">
    <property type="entry name" value="Quino_amine_DH_bsu"/>
</dbReference>
<evidence type="ECO:0000313" key="2">
    <source>
        <dbReference type="EMBL" id="AIE83408.1"/>
    </source>
</evidence>
<dbReference type="SUPFAM" id="SSF50969">
    <property type="entry name" value="YVTN repeat-like/Quinoprotein amine dehydrogenase"/>
    <property type="match status" value="1"/>
</dbReference>
<evidence type="ECO:0000313" key="3">
    <source>
        <dbReference type="Proteomes" id="UP000027982"/>
    </source>
</evidence>
<dbReference type="Proteomes" id="UP000027982">
    <property type="component" value="Chromosome"/>
</dbReference>
<reference evidence="2 3" key="1">
    <citation type="journal article" date="2014" name="PLoS ONE">
        <title>The first complete genome sequence of the class fimbriimonadia in the phylum armatimonadetes.</title>
        <authorList>
            <person name="Hu Z.Y."/>
            <person name="Wang Y.Z."/>
            <person name="Im W.T."/>
            <person name="Wang S.Y."/>
            <person name="Zhao G.P."/>
            <person name="Zheng H.J."/>
            <person name="Quan Z.X."/>
        </authorList>
    </citation>
    <scope>NUCLEOTIDE SEQUENCE [LARGE SCALE GENOMIC DNA]</scope>
    <source>
        <strain evidence="2">Gsoil 348</strain>
    </source>
</reference>
<keyword evidence="3" id="KW-1185">Reference proteome</keyword>
<accession>A0A068NIH1</accession>
<sequence length="897" mass="93117">MNPRSVKFARHLLALFSLLFASAIASAQALPKVLWHSDGWLTTQALGYLAPLRTSFSRDGSRMLIWNNVGFAVYNSSNGALVSYVAFQLHAYGIGISTACISNDGLKVYYQMPGENVAIHDVATQTQTNVEISGVSLTGLTAYTMCLSEDGSTLGFTTQSNGPAGHVNTVYLYDLNGKKLINRFPVQVPGQTAFTRSMSFFGGGKKLALDGPTVYDLSGKQLGSINNVGAPCLVSPDQKILYVYNAGYYEAYGTLSAYNSTTLAPLWSVKTPSYHSAAAASADGKAVFIGAATLGHWGVVGYSSKDGQALPHGYDYPMPTQSGQDAPALVLSPVGTTAATALIGPGTQESQARVVKLDTTSGLGTLAYNLFEGSSKTSQYAVTTASGPMLVSDDWHSLANTNPGTWATTLRSAATGLPALSIPAIAALVSPNAQYYISKSSSFIQVYQVGTDKLLATLYPPTGSYIYYVGWGPKSDQLYVLTSDTAGSKISLLIEAFNGSKFTLTTSIPSSNSKGLTGIAGGFSSDGKRLAMLNMDGKATIQIFDTTNGALTGTIKADVSSRGILRFDSARTSQTGPSLLGIFEVIGGSAPVNEYRVYDISAVPKIVSAMTYPITYYVSGSPYDGTISPDGKYVAMGDLARYAYGDSRRMVSIHLFRGSDGTPLGTWTGMPGGQPHLCFSSDTSVLSYQNISPPDIYSTTGLFTLSLPPSGFVQVLKPAAVFGGTSSVATLTFDRAMPEATPVSLHSSSPSATVLASIVVPAGATSATFTVTTLPVSASTTAQISSSLGSLSATTTLTINPANALTLTVNPTSVKGGVASIGTVTLNAPAGPSGVVVKLTSRNTKVANPKVATITVAAGKTTATFSIATIVPTADTNVIIDAAAPTFAGSATLTVTK</sequence>
<dbReference type="InterPro" id="IPR015943">
    <property type="entry name" value="WD40/YVTN_repeat-like_dom_sf"/>
</dbReference>
<dbReference type="KEGG" id="fgi:OP10G_0040"/>
<dbReference type="RefSeq" id="WP_144240916.1">
    <property type="nucleotide sequence ID" value="NZ_CP007139.1"/>
</dbReference>
<dbReference type="HOGENOM" id="CLU_322570_0_0_0"/>